<name>A0AAW1JRF8_SAPOF</name>
<feature type="compositionally biased region" description="Basic and acidic residues" evidence="1">
    <location>
        <begin position="81"/>
        <end position="106"/>
    </location>
</feature>
<keyword evidence="3" id="KW-1185">Reference proteome</keyword>
<dbReference type="Proteomes" id="UP001443914">
    <property type="component" value="Unassembled WGS sequence"/>
</dbReference>
<protein>
    <submittedName>
        <fullName evidence="2">Uncharacterized protein</fullName>
    </submittedName>
</protein>
<evidence type="ECO:0000256" key="1">
    <source>
        <dbReference type="SAM" id="MobiDB-lite"/>
    </source>
</evidence>
<feature type="compositionally biased region" description="Basic and acidic residues" evidence="1">
    <location>
        <begin position="46"/>
        <end position="57"/>
    </location>
</feature>
<reference evidence="2" key="1">
    <citation type="submission" date="2024-03" db="EMBL/GenBank/DDBJ databases">
        <title>WGS assembly of Saponaria officinalis var. Norfolk2.</title>
        <authorList>
            <person name="Jenkins J."/>
            <person name="Shu S."/>
            <person name="Grimwood J."/>
            <person name="Barry K."/>
            <person name="Goodstein D."/>
            <person name="Schmutz J."/>
            <person name="Leebens-Mack J."/>
            <person name="Osbourn A."/>
        </authorList>
    </citation>
    <scope>NUCLEOTIDE SEQUENCE [LARGE SCALE GENOMIC DNA]</scope>
    <source>
        <strain evidence="2">JIC</strain>
    </source>
</reference>
<dbReference type="EMBL" id="JBDFQZ010000007">
    <property type="protein sequence ID" value="KAK9706714.1"/>
    <property type="molecule type" value="Genomic_DNA"/>
</dbReference>
<accession>A0AAW1JRF8</accession>
<feature type="region of interest" description="Disordered" evidence="1">
    <location>
        <begin position="70"/>
        <end position="120"/>
    </location>
</feature>
<feature type="region of interest" description="Disordered" evidence="1">
    <location>
        <begin position="33"/>
        <end position="57"/>
    </location>
</feature>
<comment type="caution">
    <text evidence="2">The sequence shown here is derived from an EMBL/GenBank/DDBJ whole genome shotgun (WGS) entry which is preliminary data.</text>
</comment>
<organism evidence="2 3">
    <name type="scientific">Saponaria officinalis</name>
    <name type="common">Common soapwort</name>
    <name type="synonym">Lychnis saponaria</name>
    <dbReference type="NCBI Taxonomy" id="3572"/>
    <lineage>
        <taxon>Eukaryota</taxon>
        <taxon>Viridiplantae</taxon>
        <taxon>Streptophyta</taxon>
        <taxon>Embryophyta</taxon>
        <taxon>Tracheophyta</taxon>
        <taxon>Spermatophyta</taxon>
        <taxon>Magnoliopsida</taxon>
        <taxon>eudicotyledons</taxon>
        <taxon>Gunneridae</taxon>
        <taxon>Pentapetalae</taxon>
        <taxon>Caryophyllales</taxon>
        <taxon>Caryophyllaceae</taxon>
        <taxon>Caryophylleae</taxon>
        <taxon>Saponaria</taxon>
    </lineage>
</organism>
<dbReference type="AlphaFoldDB" id="A0AAW1JRF8"/>
<gene>
    <name evidence="2" type="ORF">RND81_07G146900</name>
</gene>
<proteinExistence type="predicted"/>
<evidence type="ECO:0000313" key="2">
    <source>
        <dbReference type="EMBL" id="KAK9706714.1"/>
    </source>
</evidence>
<sequence length="120" mass="13842">MVKNTIFKLSNYRTVQVFLPQFPSLYPPKVSWSSFTSSSKYVNQQSKEDAGGEEDAKVAARIREARQVYEKDDKEAEEVEREYKEMKDKDKDTAHNMKEKAKETAKDATQNVKETIVGKD</sequence>
<evidence type="ECO:0000313" key="3">
    <source>
        <dbReference type="Proteomes" id="UP001443914"/>
    </source>
</evidence>